<protein>
    <submittedName>
        <fullName evidence="4">BNR repeat domain protein</fullName>
    </submittedName>
</protein>
<evidence type="ECO:0000256" key="1">
    <source>
        <dbReference type="ARBA" id="ARBA00022658"/>
    </source>
</evidence>
<evidence type="ECO:0000313" key="5">
    <source>
        <dbReference type="Proteomes" id="UP000019678"/>
    </source>
</evidence>
<feature type="domain" description="RCC1-like" evidence="3">
    <location>
        <begin position="6"/>
        <end position="232"/>
    </location>
</feature>
<keyword evidence="1" id="KW-0344">Guanine-nucleotide releasing factor</keyword>
<gene>
    <name evidence="4" type="ORF">CAP_7631</name>
</gene>
<dbReference type="InterPro" id="IPR009091">
    <property type="entry name" value="RCC1/BLIP-II"/>
</dbReference>
<organism evidence="4 5">
    <name type="scientific">Chondromyces apiculatus DSM 436</name>
    <dbReference type="NCBI Taxonomy" id="1192034"/>
    <lineage>
        <taxon>Bacteria</taxon>
        <taxon>Pseudomonadati</taxon>
        <taxon>Myxococcota</taxon>
        <taxon>Polyangia</taxon>
        <taxon>Polyangiales</taxon>
        <taxon>Polyangiaceae</taxon>
        <taxon>Chondromyces</taxon>
    </lineage>
</organism>
<dbReference type="PROSITE" id="PS50012">
    <property type="entry name" value="RCC1_3"/>
    <property type="match status" value="4"/>
</dbReference>
<evidence type="ECO:0000256" key="2">
    <source>
        <dbReference type="ARBA" id="ARBA00022737"/>
    </source>
</evidence>
<dbReference type="InterPro" id="IPR000408">
    <property type="entry name" value="Reg_chr_condens"/>
</dbReference>
<dbReference type="Gene3D" id="2.130.10.30">
    <property type="entry name" value="Regulator of chromosome condensation 1/beta-lactamase-inhibitor protein II"/>
    <property type="match status" value="1"/>
</dbReference>
<reference evidence="4 5" key="1">
    <citation type="submission" date="2013-05" db="EMBL/GenBank/DDBJ databases">
        <title>Genome assembly of Chondromyces apiculatus DSM 436.</title>
        <authorList>
            <person name="Sharma G."/>
            <person name="Khatri I."/>
            <person name="Kaur C."/>
            <person name="Mayilraj S."/>
            <person name="Subramanian S."/>
        </authorList>
    </citation>
    <scope>NUCLEOTIDE SEQUENCE [LARGE SCALE GENOMIC DNA]</scope>
    <source>
        <strain evidence="4 5">DSM 436</strain>
    </source>
</reference>
<evidence type="ECO:0000259" key="3">
    <source>
        <dbReference type="Pfam" id="PF25390"/>
    </source>
</evidence>
<dbReference type="EMBL" id="ASRX01000069">
    <property type="protein sequence ID" value="EYF01863.1"/>
    <property type="molecule type" value="Genomic_DNA"/>
</dbReference>
<keyword evidence="5" id="KW-1185">Reference proteome</keyword>
<dbReference type="AlphaFoldDB" id="A0A017SY20"/>
<dbReference type="eggNOG" id="COG5184">
    <property type="taxonomic scope" value="Bacteria"/>
</dbReference>
<sequence length="301" mass="31232">MPNREDVAAGAYHTLFLRKDGTVWAWGQNTKGQLGKGTTSPTSTTPSQLTGLPPIKAIAAGGSHSLALDDDGHLWTWGDNANGQLGMGSMGATPVTSPVFVVLPGNPTLVAVAAGFMHSMALDTAGGVWVWGNNSNGQLGIGASPTNLTTPTTVSISGGAKSIASGWYHSFAVGNGGAAWVWGKNNAGQIGNGTSGATNRTTPFQVPITGTVTMLAGGQNHSLALLSDGKVMGDDTARSLRAERRAGARGWRLPRRGALLGVPRVDLGPEQQRPARARCHHTRHFLVTAARRSAAHVLLRQ</sequence>
<dbReference type="PANTHER" id="PTHR45982:SF1">
    <property type="entry name" value="REGULATOR OF CHROMOSOME CONDENSATION"/>
    <property type="match status" value="1"/>
</dbReference>
<comment type="caution">
    <text evidence="4">The sequence shown here is derived from an EMBL/GenBank/DDBJ whole genome shotgun (WGS) entry which is preliminary data.</text>
</comment>
<name>A0A017SY20_9BACT</name>
<dbReference type="GO" id="GO:0005085">
    <property type="term" value="F:guanyl-nucleotide exchange factor activity"/>
    <property type="evidence" value="ECO:0007669"/>
    <property type="project" value="TreeGrafter"/>
</dbReference>
<proteinExistence type="predicted"/>
<evidence type="ECO:0000313" key="4">
    <source>
        <dbReference type="EMBL" id="EYF01863.1"/>
    </source>
</evidence>
<dbReference type="SUPFAM" id="SSF50985">
    <property type="entry name" value="RCC1/BLIP-II"/>
    <property type="match status" value="1"/>
</dbReference>
<keyword evidence="2" id="KW-0677">Repeat</keyword>
<dbReference type="PROSITE" id="PS00626">
    <property type="entry name" value="RCC1_2"/>
    <property type="match status" value="3"/>
</dbReference>
<dbReference type="InterPro" id="IPR051553">
    <property type="entry name" value="Ran_GTPase-activating"/>
</dbReference>
<dbReference type="PANTHER" id="PTHR45982">
    <property type="entry name" value="REGULATOR OF CHROMOSOME CONDENSATION"/>
    <property type="match status" value="1"/>
</dbReference>
<dbReference type="PRINTS" id="PR00633">
    <property type="entry name" value="RCCNDNSATION"/>
</dbReference>
<accession>A0A017SY20</accession>
<dbReference type="Proteomes" id="UP000019678">
    <property type="component" value="Unassembled WGS sequence"/>
</dbReference>
<dbReference type="GO" id="GO:0005737">
    <property type="term" value="C:cytoplasm"/>
    <property type="evidence" value="ECO:0007669"/>
    <property type="project" value="TreeGrafter"/>
</dbReference>
<dbReference type="Pfam" id="PF25390">
    <property type="entry name" value="WD40_RLD"/>
    <property type="match status" value="1"/>
</dbReference>
<dbReference type="STRING" id="1192034.CAP_7631"/>
<dbReference type="InterPro" id="IPR058923">
    <property type="entry name" value="RCC1-like_dom"/>
</dbReference>